<dbReference type="InterPro" id="IPR036388">
    <property type="entry name" value="WH-like_DNA-bd_sf"/>
</dbReference>
<dbReference type="Gene3D" id="1.10.10.10">
    <property type="entry name" value="Winged helix-like DNA-binding domain superfamily/Winged helix DNA-binding domain"/>
    <property type="match status" value="1"/>
</dbReference>
<dbReference type="SUPFAM" id="SSF52540">
    <property type="entry name" value="P-loop containing nucleoside triphosphate hydrolases"/>
    <property type="match status" value="1"/>
</dbReference>
<keyword evidence="1" id="KW-0611">Plant defense</keyword>
<dbReference type="InterPro" id="IPR044974">
    <property type="entry name" value="Disease_R_plants"/>
</dbReference>
<dbReference type="AlphaFoldDB" id="A0AA38CH41"/>
<gene>
    <name evidence="3" type="ORF">KI387_028460</name>
</gene>
<protein>
    <recommendedName>
        <fullName evidence="2">Disease resistance protein Roq1-like winged-helix domain-containing protein</fullName>
    </recommendedName>
</protein>
<name>A0AA38CH41_TAXCH</name>
<feature type="domain" description="Disease resistance protein Roq1-like winged-helix" evidence="2">
    <location>
        <begin position="178"/>
        <end position="246"/>
    </location>
</feature>
<dbReference type="SUPFAM" id="SSF46785">
    <property type="entry name" value="Winged helix' DNA-binding domain"/>
    <property type="match status" value="1"/>
</dbReference>
<comment type="caution">
    <text evidence="3">The sequence shown here is derived from an EMBL/GenBank/DDBJ whole genome shotgun (WGS) entry which is preliminary data.</text>
</comment>
<dbReference type="Proteomes" id="UP000824469">
    <property type="component" value="Unassembled WGS sequence"/>
</dbReference>
<evidence type="ECO:0000313" key="4">
    <source>
        <dbReference type="Proteomes" id="UP000824469"/>
    </source>
</evidence>
<organism evidence="3 4">
    <name type="scientific">Taxus chinensis</name>
    <name type="common">Chinese yew</name>
    <name type="synonym">Taxus wallichiana var. chinensis</name>
    <dbReference type="NCBI Taxonomy" id="29808"/>
    <lineage>
        <taxon>Eukaryota</taxon>
        <taxon>Viridiplantae</taxon>
        <taxon>Streptophyta</taxon>
        <taxon>Embryophyta</taxon>
        <taxon>Tracheophyta</taxon>
        <taxon>Spermatophyta</taxon>
        <taxon>Pinopsida</taxon>
        <taxon>Pinidae</taxon>
        <taxon>Conifers II</taxon>
        <taxon>Cupressales</taxon>
        <taxon>Taxaceae</taxon>
        <taxon>Taxus</taxon>
    </lineage>
</organism>
<dbReference type="InterPro" id="IPR032675">
    <property type="entry name" value="LRR_dom_sf"/>
</dbReference>
<dbReference type="InterPro" id="IPR027417">
    <property type="entry name" value="P-loop_NTPase"/>
</dbReference>
<dbReference type="Gene3D" id="3.40.50.300">
    <property type="entry name" value="P-loop containing nucleotide triphosphate hydrolases"/>
    <property type="match status" value="1"/>
</dbReference>
<dbReference type="Pfam" id="PF23282">
    <property type="entry name" value="WHD_ROQ1"/>
    <property type="match status" value="1"/>
</dbReference>
<evidence type="ECO:0000259" key="2">
    <source>
        <dbReference type="Pfam" id="PF23282"/>
    </source>
</evidence>
<dbReference type="Gene3D" id="3.80.10.10">
    <property type="entry name" value="Ribonuclease Inhibitor"/>
    <property type="match status" value="1"/>
</dbReference>
<dbReference type="SUPFAM" id="SSF52058">
    <property type="entry name" value="L domain-like"/>
    <property type="match status" value="1"/>
</dbReference>
<dbReference type="GO" id="GO:0006952">
    <property type="term" value="P:defense response"/>
    <property type="evidence" value="ECO:0007669"/>
    <property type="project" value="UniProtKB-KW"/>
</dbReference>
<evidence type="ECO:0000256" key="1">
    <source>
        <dbReference type="ARBA" id="ARBA00022821"/>
    </source>
</evidence>
<keyword evidence="4" id="KW-1185">Reference proteome</keyword>
<dbReference type="PANTHER" id="PTHR11017">
    <property type="entry name" value="LEUCINE-RICH REPEAT-CONTAINING PROTEIN"/>
    <property type="match status" value="1"/>
</dbReference>
<dbReference type="InterPro" id="IPR036390">
    <property type="entry name" value="WH_DNA-bd_sf"/>
</dbReference>
<dbReference type="OMA" id="MFENIMK"/>
<sequence length="442" mass="50362">MGGAGKTKFSKELFNRKCSSFDCGSFVSEVRDAASKNALYEKKKKLLKDLGATDLSFDYVDEGNIILANHLSSLRVLIILDDMDHRDQLDALLPDINVLAPGSLVIVTSCELGVLKSWGISCKLSYATAESLTCPVLGAQLYGPKSKDYWESQLNKISRILPADIRQRLQVSYNALDEEEKEIFLDVSCFFIGEEKSLAIAVWDGSSWSGLHSWETLVNKCLVELDEKNHIRMHDHLRDMGREIASTHSPYQLRFLEQSTEHILNIIQKNSQERMLIREITNPECGSVPVKKHILKLIGNSRRKSKRLNSSLGLQILHMDGNEFTEELAPISEDLVWLCWQLKMLPVSFKQLASVKYLDVSQCKMFKFRLDMFENIMKLEYLNLNHCLELELLPGEITNQTFLRELYLQHTKLRDFPANIGQLGKLETLRIGSSQVLQILLP</sequence>
<reference evidence="3 4" key="1">
    <citation type="journal article" date="2021" name="Nat. Plants">
        <title>The Taxus genome provides insights into paclitaxel biosynthesis.</title>
        <authorList>
            <person name="Xiong X."/>
            <person name="Gou J."/>
            <person name="Liao Q."/>
            <person name="Li Y."/>
            <person name="Zhou Q."/>
            <person name="Bi G."/>
            <person name="Li C."/>
            <person name="Du R."/>
            <person name="Wang X."/>
            <person name="Sun T."/>
            <person name="Guo L."/>
            <person name="Liang H."/>
            <person name="Lu P."/>
            <person name="Wu Y."/>
            <person name="Zhang Z."/>
            <person name="Ro D.K."/>
            <person name="Shang Y."/>
            <person name="Huang S."/>
            <person name="Yan J."/>
        </authorList>
    </citation>
    <scope>NUCLEOTIDE SEQUENCE [LARGE SCALE GENOMIC DNA]</scope>
    <source>
        <strain evidence="3">Ta-2019</strain>
    </source>
</reference>
<evidence type="ECO:0000313" key="3">
    <source>
        <dbReference type="EMBL" id="KAH9296778.1"/>
    </source>
</evidence>
<dbReference type="PANTHER" id="PTHR11017:SF385">
    <property type="entry name" value="DISEASE RESISTANCE PROTEIN (TIR-NBS-LRR CLASS)-RELATED"/>
    <property type="match status" value="1"/>
</dbReference>
<dbReference type="InterPro" id="IPR058192">
    <property type="entry name" value="WHD_ROQ1-like"/>
</dbReference>
<proteinExistence type="predicted"/>
<dbReference type="EMBL" id="JAHRHJ020000010">
    <property type="protein sequence ID" value="KAH9296778.1"/>
    <property type="molecule type" value="Genomic_DNA"/>
</dbReference>
<accession>A0AA38CH41</accession>